<dbReference type="GO" id="GO:0006706">
    <property type="term" value="P:steroid catabolic process"/>
    <property type="evidence" value="ECO:0007669"/>
    <property type="project" value="TreeGrafter"/>
</dbReference>
<keyword evidence="3" id="KW-1185">Reference proteome</keyword>
<dbReference type="SUPFAM" id="SSF51735">
    <property type="entry name" value="NAD(P)-binding Rossmann-fold domains"/>
    <property type="match status" value="1"/>
</dbReference>
<dbReference type="PRINTS" id="PR00081">
    <property type="entry name" value="GDHRDH"/>
</dbReference>
<dbReference type="KEGG" id="lak:106176586"/>
<accession>A0A1S3JW39</accession>
<organism evidence="3 4">
    <name type="scientific">Lingula anatina</name>
    <name type="common">Brachiopod</name>
    <name type="synonym">Lingula unguis</name>
    <dbReference type="NCBI Taxonomy" id="7574"/>
    <lineage>
        <taxon>Eukaryota</taxon>
        <taxon>Metazoa</taxon>
        <taxon>Spiralia</taxon>
        <taxon>Lophotrochozoa</taxon>
        <taxon>Brachiopoda</taxon>
        <taxon>Linguliformea</taxon>
        <taxon>Lingulata</taxon>
        <taxon>Lingulida</taxon>
        <taxon>Linguloidea</taxon>
        <taxon>Lingulidae</taxon>
        <taxon>Lingula</taxon>
    </lineage>
</organism>
<evidence type="ECO:0000313" key="3">
    <source>
        <dbReference type="Proteomes" id="UP000085678"/>
    </source>
</evidence>
<dbReference type="RefSeq" id="XP_013414512.1">
    <property type="nucleotide sequence ID" value="XM_013559058.2"/>
</dbReference>
<dbReference type="Proteomes" id="UP000085678">
    <property type="component" value="Unplaced"/>
</dbReference>
<dbReference type="InterPro" id="IPR020904">
    <property type="entry name" value="Sc_DH/Rdtase_CS"/>
</dbReference>
<dbReference type="PANTHER" id="PTHR43658">
    <property type="entry name" value="SHORT-CHAIN DEHYDROGENASE/REDUCTASE"/>
    <property type="match status" value="1"/>
</dbReference>
<dbReference type="PANTHER" id="PTHR43658:SF8">
    <property type="entry name" value="17-BETA-HYDROXYSTEROID DEHYDROGENASE 14-RELATED"/>
    <property type="match status" value="1"/>
</dbReference>
<gene>
    <name evidence="4" type="primary">LOC106176586</name>
</gene>
<dbReference type="PROSITE" id="PS00061">
    <property type="entry name" value="ADH_SHORT"/>
    <property type="match status" value="1"/>
</dbReference>
<reference evidence="4" key="1">
    <citation type="submission" date="2025-08" db="UniProtKB">
        <authorList>
            <consortium name="RefSeq"/>
        </authorList>
    </citation>
    <scope>IDENTIFICATION</scope>
    <source>
        <tissue evidence="4">Gonads</tissue>
    </source>
</reference>
<dbReference type="PRINTS" id="PR00080">
    <property type="entry name" value="SDRFAMILY"/>
</dbReference>
<dbReference type="GeneID" id="106176586"/>
<dbReference type="GO" id="GO:0005829">
    <property type="term" value="C:cytosol"/>
    <property type="evidence" value="ECO:0007669"/>
    <property type="project" value="TreeGrafter"/>
</dbReference>
<name>A0A1S3JW39_LINAN</name>
<dbReference type="InParanoid" id="A0A1S3JW39"/>
<dbReference type="Pfam" id="PF00106">
    <property type="entry name" value="adh_short"/>
    <property type="match status" value="1"/>
</dbReference>
<sequence length="269" mass="29012">MALRYKDKVTIVTGGSKGIGKGCVEVFVRHGAKVVFCARGEKDGKAVEAEVNAKGPGEATFIPCDVTKEDQIMNVIDQTVKKYGRIDCLINNAGRHPPFHPIDDFSAEDFRQLLNMNLVNYFLFAKYSLPHLRKTQGNIINDSSLVGQIGQLEAVTYVSTKGAITAMTKALAIDEAKYNVRVNSIAPGNIWTPMWAEGAESTENAEATVKAGENCQLLGRMGTIEESGLACLYLAADATFCTGIELNLSGGAELSYGNKSRMSGKGVYD</sequence>
<dbReference type="AlphaFoldDB" id="A0A1S3JW39"/>
<dbReference type="InterPro" id="IPR036291">
    <property type="entry name" value="NAD(P)-bd_dom_sf"/>
</dbReference>
<protein>
    <submittedName>
        <fullName evidence="4">17-beta-hydroxysteroid dehydrogenase 14 isoform X1</fullName>
    </submittedName>
</protein>
<dbReference type="InterPro" id="IPR002347">
    <property type="entry name" value="SDR_fam"/>
</dbReference>
<dbReference type="OMA" id="AAYQMSQ"/>
<evidence type="ECO:0000256" key="1">
    <source>
        <dbReference type="ARBA" id="ARBA00023002"/>
    </source>
</evidence>
<keyword evidence="1" id="KW-0560">Oxidoreductase</keyword>
<evidence type="ECO:0000256" key="2">
    <source>
        <dbReference type="RuleBase" id="RU000363"/>
    </source>
</evidence>
<dbReference type="GO" id="GO:0004303">
    <property type="term" value="F:estradiol 17-beta-dehydrogenase [NAD(P)+] activity"/>
    <property type="evidence" value="ECO:0007669"/>
    <property type="project" value="TreeGrafter"/>
</dbReference>
<dbReference type="Gene3D" id="3.40.50.720">
    <property type="entry name" value="NAD(P)-binding Rossmann-like Domain"/>
    <property type="match status" value="1"/>
</dbReference>
<dbReference type="OrthoDB" id="47007at2759"/>
<evidence type="ECO:0000313" key="4">
    <source>
        <dbReference type="RefSeq" id="XP_013414512.1"/>
    </source>
</evidence>
<dbReference type="FunFam" id="3.40.50.720:FF:000084">
    <property type="entry name" value="Short-chain dehydrogenase reductase"/>
    <property type="match status" value="1"/>
</dbReference>
<comment type="similarity">
    <text evidence="2">Belongs to the short-chain dehydrogenases/reductases (SDR) family.</text>
</comment>
<dbReference type="STRING" id="7574.A0A1S3JW39"/>
<proteinExistence type="inferred from homology"/>